<evidence type="ECO:0000256" key="2">
    <source>
        <dbReference type="ARBA" id="ARBA00022737"/>
    </source>
</evidence>
<protein>
    <recommendedName>
        <fullName evidence="4">Roc domain-containing protein</fullName>
    </recommendedName>
</protein>
<keyword evidence="3" id="KW-0547">Nucleotide-binding</keyword>
<dbReference type="EMBL" id="JAFIRN010000011">
    <property type="protein sequence ID" value="KAG5839042.1"/>
    <property type="molecule type" value="Genomic_DNA"/>
</dbReference>
<accession>A0A9D3LY15</accession>
<dbReference type="SMART" id="SM00369">
    <property type="entry name" value="LRR_TYP"/>
    <property type="match status" value="4"/>
</dbReference>
<dbReference type="Pfam" id="PF08477">
    <property type="entry name" value="Roc"/>
    <property type="match status" value="1"/>
</dbReference>
<dbReference type="Gene3D" id="3.80.10.10">
    <property type="entry name" value="Ribonuclease Inhibitor"/>
    <property type="match status" value="1"/>
</dbReference>
<name>A0A9D3LY15_ANGAN</name>
<dbReference type="PANTHER" id="PTHR48051:SF55">
    <property type="entry name" value="MALIGNANT FIBROUS HISTIOCYTOMA-AMPLIFIED SEQUENCE 1 HOMOLOG"/>
    <property type="match status" value="1"/>
</dbReference>
<dbReference type="GO" id="GO:0000166">
    <property type="term" value="F:nucleotide binding"/>
    <property type="evidence" value="ECO:0007669"/>
    <property type="project" value="UniProtKB-KW"/>
</dbReference>
<dbReference type="GO" id="GO:0005737">
    <property type="term" value="C:cytoplasm"/>
    <property type="evidence" value="ECO:0007669"/>
    <property type="project" value="TreeGrafter"/>
</dbReference>
<feature type="domain" description="Roc" evidence="4">
    <location>
        <begin position="235"/>
        <end position="448"/>
    </location>
</feature>
<dbReference type="SUPFAM" id="SSF52058">
    <property type="entry name" value="L domain-like"/>
    <property type="match status" value="1"/>
</dbReference>
<dbReference type="PANTHER" id="PTHR48051">
    <property type="match status" value="1"/>
</dbReference>
<dbReference type="InterPro" id="IPR027417">
    <property type="entry name" value="P-loop_NTPase"/>
</dbReference>
<gene>
    <name evidence="5" type="ORF">ANANG_G00200720</name>
</gene>
<evidence type="ECO:0000313" key="5">
    <source>
        <dbReference type="EMBL" id="KAG5839042.1"/>
    </source>
</evidence>
<dbReference type="PROSITE" id="PS51450">
    <property type="entry name" value="LRR"/>
    <property type="match status" value="4"/>
</dbReference>
<organism evidence="5 6">
    <name type="scientific">Anguilla anguilla</name>
    <name type="common">European freshwater eel</name>
    <name type="synonym">Muraena anguilla</name>
    <dbReference type="NCBI Taxonomy" id="7936"/>
    <lineage>
        <taxon>Eukaryota</taxon>
        <taxon>Metazoa</taxon>
        <taxon>Chordata</taxon>
        <taxon>Craniata</taxon>
        <taxon>Vertebrata</taxon>
        <taxon>Euteleostomi</taxon>
        <taxon>Actinopterygii</taxon>
        <taxon>Neopterygii</taxon>
        <taxon>Teleostei</taxon>
        <taxon>Anguilliformes</taxon>
        <taxon>Anguillidae</taxon>
        <taxon>Anguilla</taxon>
    </lineage>
</organism>
<keyword evidence="6" id="KW-1185">Reference proteome</keyword>
<comment type="caution">
    <text evidence="5">The sequence shown here is derived from an EMBL/GenBank/DDBJ whole genome shotgun (WGS) entry which is preliminary data.</text>
</comment>
<dbReference type="Pfam" id="PF13855">
    <property type="entry name" value="LRR_8"/>
    <property type="match status" value="2"/>
</dbReference>
<evidence type="ECO:0000256" key="3">
    <source>
        <dbReference type="ARBA" id="ARBA00022741"/>
    </source>
</evidence>
<dbReference type="InterPro" id="IPR050216">
    <property type="entry name" value="LRR_domain-containing"/>
</dbReference>
<reference evidence="5" key="1">
    <citation type="submission" date="2021-01" db="EMBL/GenBank/DDBJ databases">
        <title>A chromosome-scale assembly of European eel, Anguilla anguilla.</title>
        <authorList>
            <person name="Henkel C."/>
            <person name="Jong-Raadsen S.A."/>
            <person name="Dufour S."/>
            <person name="Weltzien F.-A."/>
            <person name="Palstra A.P."/>
            <person name="Pelster B."/>
            <person name="Spaink H.P."/>
            <person name="Van Den Thillart G.E."/>
            <person name="Jansen H."/>
            <person name="Zahm M."/>
            <person name="Klopp C."/>
            <person name="Cedric C."/>
            <person name="Louis A."/>
            <person name="Berthelot C."/>
            <person name="Parey E."/>
            <person name="Roest Crollius H."/>
            <person name="Montfort J."/>
            <person name="Robinson-Rechavi M."/>
            <person name="Bucao C."/>
            <person name="Bouchez O."/>
            <person name="Gislard M."/>
            <person name="Lluch J."/>
            <person name="Milhes M."/>
            <person name="Lampietro C."/>
            <person name="Lopez Roques C."/>
            <person name="Donnadieu C."/>
            <person name="Braasch I."/>
            <person name="Desvignes T."/>
            <person name="Postlethwait J."/>
            <person name="Bobe J."/>
            <person name="Guiguen Y."/>
            <person name="Dirks R."/>
        </authorList>
    </citation>
    <scope>NUCLEOTIDE SEQUENCE</scope>
    <source>
        <strain evidence="5">Tag_6206</strain>
        <tissue evidence="5">Liver</tissue>
    </source>
</reference>
<dbReference type="Proteomes" id="UP001044222">
    <property type="component" value="Chromosome 11"/>
</dbReference>
<dbReference type="GO" id="GO:0009966">
    <property type="term" value="P:regulation of signal transduction"/>
    <property type="evidence" value="ECO:0007669"/>
    <property type="project" value="UniProtKB-ARBA"/>
</dbReference>
<dbReference type="InterPro" id="IPR036388">
    <property type="entry name" value="WH-like_DNA-bd_sf"/>
</dbReference>
<proteinExistence type="predicted"/>
<sequence>MWGLSIEATRSGSLAFTENMLLSLIVPFDHNPGVQQAKKQDFSKRKLTDLPPELFARAKQVESLDLQVNQLKQVSLISQLENLKELFLSWNKLSEFPLEIKELGCLEVLYLNQNSVECIPNGVFAMLGKLRRLNLSSNLLSELPSDLQKCVRLEFLNLSSNRLRDLQGALGLPKLRELYVDNNRLVELPAEVFLNTGLADFRAAGNPLRRPPEEVCAGGLKEVRSYFSQMGAGGQTQPAPRVKVMFLGSSMAGKSTLCRSLRAGHAVEVGVTDRTVGIDICEVKKQGVQMLFWDFAGQEEYYLTHHVFITPHAFVILAINLASYSISEPQSFKDNVSFWINNMMMRAPCSVVLPVGTHADQCPDAHLKEEDINRKAKAMLEDRRSKLEQRISNIKDKDDPTPFTKQLNRLYQLTTYNLTLLDVMLMDCTKPAEIEKLQEHILKHIYNKDLFPNLERTLPQSYQAAESSVRDLKRNKNTPEHGIVDINELKKHTLVKDLDTEDWHSILRYLHRIGIIVWYEEIEALRVKVFTKPSFLITLFKTVVRHDLVRCLEEIPHNILQKVNSLGRQRGAWVSNLKGKATLHNSAIAALAHRSLAQLDVAKDKSIMRALAGSTNKEGELVCLLRHFDICLPTTLASPLNPNAQEFDPGREWSPSRPSVPTLVNRDTAYLFPSYLKDAGVVSNMWGEDNMEDLRVTVYFLPEIPYGVFHRLIVRACSLYSTYWVGRDYFLLGYSSTLVLLRQGSEGEDQYIQIRCRRPAASADFRRSWDLILAVMWKLSELAEQWPGLFQITCSPCRQQGCLHDFQWSDIRNLGGLDIYKVYVP</sequence>
<dbReference type="Gene3D" id="1.10.10.10">
    <property type="entry name" value="Winged helix-like DNA-binding domain superfamily/Winged helix DNA-binding domain"/>
    <property type="match status" value="1"/>
</dbReference>
<dbReference type="AlphaFoldDB" id="A0A9D3LY15"/>
<dbReference type="InterPro" id="IPR020859">
    <property type="entry name" value="ROC"/>
</dbReference>
<dbReference type="InterPro" id="IPR001611">
    <property type="entry name" value="Leu-rich_rpt"/>
</dbReference>
<dbReference type="Gene3D" id="3.40.50.300">
    <property type="entry name" value="P-loop containing nucleotide triphosphate hydrolases"/>
    <property type="match status" value="1"/>
</dbReference>
<keyword evidence="1" id="KW-0433">Leucine-rich repeat</keyword>
<evidence type="ECO:0000256" key="1">
    <source>
        <dbReference type="ARBA" id="ARBA00022614"/>
    </source>
</evidence>
<dbReference type="SUPFAM" id="SSF52540">
    <property type="entry name" value="P-loop containing nucleoside triphosphate hydrolases"/>
    <property type="match status" value="1"/>
</dbReference>
<dbReference type="SMART" id="SM00364">
    <property type="entry name" value="LRR_BAC"/>
    <property type="match status" value="3"/>
</dbReference>
<keyword evidence="2" id="KW-0677">Repeat</keyword>
<dbReference type="PROSITE" id="PS51424">
    <property type="entry name" value="ROC"/>
    <property type="match status" value="1"/>
</dbReference>
<evidence type="ECO:0000313" key="6">
    <source>
        <dbReference type="Proteomes" id="UP001044222"/>
    </source>
</evidence>
<dbReference type="InterPro" id="IPR003591">
    <property type="entry name" value="Leu-rich_rpt_typical-subtyp"/>
</dbReference>
<evidence type="ECO:0000259" key="4">
    <source>
        <dbReference type="PROSITE" id="PS51424"/>
    </source>
</evidence>
<dbReference type="InterPro" id="IPR032675">
    <property type="entry name" value="LRR_dom_sf"/>
</dbReference>